<dbReference type="EMBL" id="JAPFFF010000006">
    <property type="protein sequence ID" value="KAK8886812.1"/>
    <property type="molecule type" value="Genomic_DNA"/>
</dbReference>
<dbReference type="InterPro" id="IPR001611">
    <property type="entry name" value="Leu-rich_rpt"/>
</dbReference>
<dbReference type="InterPro" id="IPR032675">
    <property type="entry name" value="LRR_dom_sf"/>
</dbReference>
<gene>
    <name evidence="3" type="ORF">M9Y10_037845</name>
</gene>
<name>A0ABR2K7A3_9EUKA</name>
<proteinExistence type="predicted"/>
<keyword evidence="4" id="KW-1185">Reference proteome</keyword>
<organism evidence="3 4">
    <name type="scientific">Tritrichomonas musculus</name>
    <dbReference type="NCBI Taxonomy" id="1915356"/>
    <lineage>
        <taxon>Eukaryota</taxon>
        <taxon>Metamonada</taxon>
        <taxon>Parabasalia</taxon>
        <taxon>Tritrichomonadida</taxon>
        <taxon>Tritrichomonadidae</taxon>
        <taxon>Tritrichomonas</taxon>
    </lineage>
</organism>
<comment type="caution">
    <text evidence="3">The sequence shown here is derived from an EMBL/GenBank/DDBJ whole genome shotgun (WGS) entry which is preliminary data.</text>
</comment>
<evidence type="ECO:0000256" key="2">
    <source>
        <dbReference type="ARBA" id="ARBA00022737"/>
    </source>
</evidence>
<protein>
    <recommendedName>
        <fullName evidence="5">Leucine Rich Repeat family protein</fullName>
    </recommendedName>
</protein>
<evidence type="ECO:0000313" key="3">
    <source>
        <dbReference type="EMBL" id="KAK8886812.1"/>
    </source>
</evidence>
<evidence type="ECO:0000256" key="1">
    <source>
        <dbReference type="ARBA" id="ARBA00022614"/>
    </source>
</evidence>
<dbReference type="SUPFAM" id="SSF52058">
    <property type="entry name" value="L domain-like"/>
    <property type="match status" value="1"/>
</dbReference>
<keyword evidence="1" id="KW-0433">Leucine-rich repeat</keyword>
<keyword evidence="2" id="KW-0677">Repeat</keyword>
<dbReference type="Gene3D" id="3.80.10.10">
    <property type="entry name" value="Ribonuclease Inhibitor"/>
    <property type="match status" value="2"/>
</dbReference>
<dbReference type="InterPro" id="IPR050836">
    <property type="entry name" value="SDS22/Internalin_LRR"/>
</dbReference>
<dbReference type="Proteomes" id="UP001470230">
    <property type="component" value="Unassembled WGS sequence"/>
</dbReference>
<dbReference type="PROSITE" id="PS51450">
    <property type="entry name" value="LRR"/>
    <property type="match status" value="1"/>
</dbReference>
<evidence type="ECO:0008006" key="5">
    <source>
        <dbReference type="Google" id="ProtNLM"/>
    </source>
</evidence>
<evidence type="ECO:0000313" key="4">
    <source>
        <dbReference type="Proteomes" id="UP001470230"/>
    </source>
</evidence>
<dbReference type="PANTHER" id="PTHR46652">
    <property type="entry name" value="LEUCINE-RICH REPEAT AND IQ DOMAIN-CONTAINING PROTEIN 1-RELATED"/>
    <property type="match status" value="1"/>
</dbReference>
<reference evidence="3 4" key="1">
    <citation type="submission" date="2024-04" db="EMBL/GenBank/DDBJ databases">
        <title>Tritrichomonas musculus Genome.</title>
        <authorList>
            <person name="Alves-Ferreira E."/>
            <person name="Grigg M."/>
            <person name="Lorenzi H."/>
            <person name="Galac M."/>
        </authorList>
    </citation>
    <scope>NUCLEOTIDE SEQUENCE [LARGE SCALE GENOMIC DNA]</scope>
    <source>
        <strain evidence="3 4">EAF2021</strain>
    </source>
</reference>
<dbReference type="PANTHER" id="PTHR46652:SF3">
    <property type="entry name" value="LEUCINE-RICH REPEAT-CONTAINING PROTEIN 9"/>
    <property type="match status" value="1"/>
</dbReference>
<dbReference type="Pfam" id="PF00560">
    <property type="entry name" value="LRR_1"/>
    <property type="match status" value="2"/>
</dbReference>
<accession>A0ABR2K7A3</accession>
<sequence>MLQNFRKNRDNFINCVKQQNALKEQENSQILSSSFFYSWDFKKTVPILLSNKKIENPKSQMESSCSSSDIKTFLSNANPDFYLAVTPSKDPPLSSIKIKKKKDLIFLDLTSCYISSLDSLKGLHKLSSLQYLCLSDCGIVDLPNDIVNLPKTIRSLDLSSNFISQISADIHWKQLEYLNLSENSFSKWPSAIDPDKLPNLISINCSINSIESFPPLVTSFTKLQSLMLDYNPFGFIPNWLSKCIELRFLSLSGCTNLKDLQLSLLFNLPHLSFLNISNVPIRDDQSLSKVPKSLNLIICTRNKKVQNFALSIRNTNYSEEISNSVYLKNNISISDNNEFDYSIWDLG</sequence>